<organism evidence="1 2">
    <name type="scientific">Deinococcus carri</name>
    <dbReference type="NCBI Taxonomy" id="1211323"/>
    <lineage>
        <taxon>Bacteria</taxon>
        <taxon>Thermotogati</taxon>
        <taxon>Deinococcota</taxon>
        <taxon>Deinococci</taxon>
        <taxon>Deinococcales</taxon>
        <taxon>Deinococcaceae</taxon>
        <taxon>Deinococcus</taxon>
    </lineage>
</organism>
<comment type="caution">
    <text evidence="1">The sequence shown here is derived from an EMBL/GenBank/DDBJ whole genome shotgun (WGS) entry which is preliminary data.</text>
</comment>
<evidence type="ECO:0000313" key="2">
    <source>
        <dbReference type="Proteomes" id="UP001401887"/>
    </source>
</evidence>
<sequence>MKRVLMLGIAALGLVGCQQSPRPTTTELPPLRQSFLGEALNLSGTASDWPAGQTAEIRLEQQAVGMVGEDGHFSVMAEVVPSYTRPAVEALLPLPTFAEQETCAPGTFATSDAAARVSWSADLLLFPSAPRSLAPQLSPVPPFPALRRSPEGGLSWDWDKPHPLLVYSDRDVRLSGWKVCTGKYGTTWHAPGTWQQTFLVNVQLRRGWNDVTMTRREVGKETYTLTVEGSDPGSPVPWRYNGVPFSRP</sequence>
<name>A0ABP9W3A7_9DEIO</name>
<dbReference type="RefSeq" id="WP_345460492.1">
    <property type="nucleotide sequence ID" value="NZ_BAABRP010000001.1"/>
</dbReference>
<keyword evidence="2" id="KW-1185">Reference proteome</keyword>
<reference evidence="1 2" key="1">
    <citation type="submission" date="2024-02" db="EMBL/GenBank/DDBJ databases">
        <title>Deinococcus carri NBRC 110142.</title>
        <authorList>
            <person name="Ichikawa N."/>
            <person name="Katano-Makiyama Y."/>
            <person name="Hidaka K."/>
        </authorList>
    </citation>
    <scope>NUCLEOTIDE SEQUENCE [LARGE SCALE GENOMIC DNA]</scope>
    <source>
        <strain evidence="1 2">NBRC 110142</strain>
    </source>
</reference>
<dbReference type="EMBL" id="BAABRP010000001">
    <property type="protein sequence ID" value="GAA5511831.1"/>
    <property type="molecule type" value="Genomic_DNA"/>
</dbReference>
<dbReference type="PROSITE" id="PS51257">
    <property type="entry name" value="PROKAR_LIPOPROTEIN"/>
    <property type="match status" value="1"/>
</dbReference>
<gene>
    <name evidence="1" type="ORF">Dcar01_00544</name>
</gene>
<evidence type="ECO:0008006" key="3">
    <source>
        <dbReference type="Google" id="ProtNLM"/>
    </source>
</evidence>
<proteinExistence type="predicted"/>
<protein>
    <recommendedName>
        <fullName evidence="3">Lipoprotein</fullName>
    </recommendedName>
</protein>
<evidence type="ECO:0000313" key="1">
    <source>
        <dbReference type="EMBL" id="GAA5511831.1"/>
    </source>
</evidence>
<dbReference type="Proteomes" id="UP001401887">
    <property type="component" value="Unassembled WGS sequence"/>
</dbReference>
<accession>A0ABP9W3A7</accession>